<evidence type="ECO:0000313" key="1">
    <source>
        <dbReference type="EMBL" id="CBY11861.1"/>
    </source>
</evidence>
<accession>E4XPS3</accession>
<dbReference type="InParanoid" id="E4XPS3"/>
<dbReference type="AlphaFoldDB" id="E4XPS3"/>
<reference evidence="1" key="1">
    <citation type="journal article" date="2010" name="Science">
        <title>Plasticity of animal genome architecture unmasked by rapid evolution of a pelagic tunicate.</title>
        <authorList>
            <person name="Denoeud F."/>
            <person name="Henriet S."/>
            <person name="Mungpakdee S."/>
            <person name="Aury J.M."/>
            <person name="Da Silva C."/>
            <person name="Brinkmann H."/>
            <person name="Mikhaleva J."/>
            <person name="Olsen L.C."/>
            <person name="Jubin C."/>
            <person name="Canestro C."/>
            <person name="Bouquet J.M."/>
            <person name="Danks G."/>
            <person name="Poulain J."/>
            <person name="Campsteijn C."/>
            <person name="Adamski M."/>
            <person name="Cross I."/>
            <person name="Yadetie F."/>
            <person name="Muffato M."/>
            <person name="Louis A."/>
            <person name="Butcher S."/>
            <person name="Tsagkogeorga G."/>
            <person name="Konrad A."/>
            <person name="Singh S."/>
            <person name="Jensen M.F."/>
            <person name="Cong E.H."/>
            <person name="Eikeseth-Otteraa H."/>
            <person name="Noel B."/>
            <person name="Anthouard V."/>
            <person name="Porcel B.M."/>
            <person name="Kachouri-Lafond R."/>
            <person name="Nishino A."/>
            <person name="Ugolini M."/>
            <person name="Chourrout P."/>
            <person name="Nishida H."/>
            <person name="Aasland R."/>
            <person name="Huzurbazar S."/>
            <person name="Westhof E."/>
            <person name="Delsuc F."/>
            <person name="Lehrach H."/>
            <person name="Reinhardt R."/>
            <person name="Weissenbach J."/>
            <person name="Roy S.W."/>
            <person name="Artiguenave F."/>
            <person name="Postlethwait J.H."/>
            <person name="Manak J.R."/>
            <person name="Thompson E.M."/>
            <person name="Jaillon O."/>
            <person name="Du Pasquier L."/>
            <person name="Boudinot P."/>
            <person name="Liberles D.A."/>
            <person name="Volff J.N."/>
            <person name="Philippe H."/>
            <person name="Lenhard B."/>
            <person name="Roest Crollius H."/>
            <person name="Wincker P."/>
            <person name="Chourrout D."/>
        </authorList>
    </citation>
    <scope>NUCLEOTIDE SEQUENCE [LARGE SCALE GENOMIC DNA]</scope>
</reference>
<proteinExistence type="predicted"/>
<gene>
    <name evidence="1" type="ORF">GSOID_T00017200001</name>
</gene>
<organism evidence="1">
    <name type="scientific">Oikopleura dioica</name>
    <name type="common">Tunicate</name>
    <dbReference type="NCBI Taxonomy" id="34765"/>
    <lineage>
        <taxon>Eukaryota</taxon>
        <taxon>Metazoa</taxon>
        <taxon>Chordata</taxon>
        <taxon>Tunicata</taxon>
        <taxon>Appendicularia</taxon>
        <taxon>Copelata</taxon>
        <taxon>Oikopleuridae</taxon>
        <taxon>Oikopleura</taxon>
    </lineage>
</organism>
<name>E4XPS3_OIKDI</name>
<protein>
    <submittedName>
        <fullName evidence="1">Uncharacterized protein</fullName>
    </submittedName>
</protein>
<sequence>MSEIAPEAPGFFEPPICDGVLEVLKGVNTEEQFHVKLNLVFELLRTSQHFLPCIGADDCFDKIINVMIRSPKTKEENEAIAKYFHLFHGERFSDLQTFMSLYPSRFREPMDLPTPEEVENGNNDGSSTIGDYEIVTCEEFTYVNRQRISRTTNVQVGLAVILAIPIDINPRCPESTTFRLEKLILYEYWNHQKDFGLAVECFDVFRERNTDRGDGNFIIMIWAK</sequence>
<dbReference type="EMBL" id="FN653096">
    <property type="protein sequence ID" value="CBY11861.1"/>
    <property type="molecule type" value="Genomic_DNA"/>
</dbReference>
<keyword evidence="2" id="KW-1185">Reference proteome</keyword>
<dbReference type="Proteomes" id="UP000001307">
    <property type="component" value="Unassembled WGS sequence"/>
</dbReference>
<evidence type="ECO:0000313" key="2">
    <source>
        <dbReference type="Proteomes" id="UP000001307"/>
    </source>
</evidence>